<dbReference type="Proteomes" id="UP000043699">
    <property type="component" value="Unassembled WGS sequence"/>
</dbReference>
<dbReference type="NCBIfam" id="NF033880">
    <property type="entry name" value="Prli42"/>
    <property type="match status" value="1"/>
</dbReference>
<dbReference type="AlphaFoldDB" id="A0A098EKM2"/>
<feature type="transmembrane region" description="Helical" evidence="1">
    <location>
        <begin position="9"/>
        <end position="30"/>
    </location>
</feature>
<evidence type="ECO:0000313" key="2">
    <source>
        <dbReference type="EMBL" id="CEG22909.1"/>
    </source>
</evidence>
<evidence type="ECO:0008006" key="4">
    <source>
        <dbReference type="Google" id="ProtNLM"/>
    </source>
</evidence>
<evidence type="ECO:0000313" key="3">
    <source>
        <dbReference type="Proteomes" id="UP000043699"/>
    </source>
</evidence>
<dbReference type="InterPro" id="IPR049722">
    <property type="entry name" value="Prli42-like"/>
</dbReference>
<keyword evidence="1" id="KW-0812">Transmembrane</keyword>
<organism evidence="2 3">
    <name type="scientific">Planococcus massiliensis</name>
    <dbReference type="NCBI Taxonomy" id="1499687"/>
    <lineage>
        <taxon>Bacteria</taxon>
        <taxon>Bacillati</taxon>
        <taxon>Bacillota</taxon>
        <taxon>Bacilli</taxon>
        <taxon>Bacillales</taxon>
        <taxon>Caryophanaceae</taxon>
        <taxon>Planococcus</taxon>
    </lineage>
</organism>
<sequence length="31" mass="3505">MRNSAFRKVIVYTMVGLMLLSSLLMGISFII</sequence>
<keyword evidence="1" id="KW-1133">Transmembrane helix</keyword>
<reference evidence="2 3" key="1">
    <citation type="submission" date="2014-09" db="EMBL/GenBank/DDBJ databases">
        <authorList>
            <person name="Urmite Genomes Urmite Genomes"/>
        </authorList>
    </citation>
    <scope>NUCLEOTIDE SEQUENCE [LARGE SCALE GENOMIC DNA]</scope>
    <source>
        <strain evidence="2 3">ES2</strain>
    </source>
</reference>
<dbReference type="RefSeq" id="WP_199876604.1">
    <property type="nucleotide sequence ID" value="NZ_CCXS01000001.1"/>
</dbReference>
<keyword evidence="3" id="KW-1185">Reference proteome</keyword>
<evidence type="ECO:0000256" key="1">
    <source>
        <dbReference type="SAM" id="Phobius"/>
    </source>
</evidence>
<name>A0A098EKM2_9BACL</name>
<proteinExistence type="predicted"/>
<dbReference type="STRING" id="1499687.BN1080_01846"/>
<accession>A0A098EKM2</accession>
<gene>
    <name evidence="2" type="ORF">BN1080_01846</name>
</gene>
<protein>
    <recommendedName>
        <fullName evidence="4">Stressosome-associated protein Prli42</fullName>
    </recommendedName>
</protein>
<keyword evidence="1" id="KW-0472">Membrane</keyword>
<dbReference type="EMBL" id="CCXS01000001">
    <property type="protein sequence ID" value="CEG22909.1"/>
    <property type="molecule type" value="Genomic_DNA"/>
</dbReference>